<reference evidence="3" key="1">
    <citation type="submission" date="2022-08" db="EMBL/GenBank/DDBJ databases">
        <title>Novel sulphate-reducing endosymbionts in the free-living metamonad Anaeramoeba.</title>
        <authorList>
            <person name="Jerlstrom-Hultqvist J."/>
            <person name="Cepicka I."/>
            <person name="Gallot-Lavallee L."/>
            <person name="Salas-Leiva D."/>
            <person name="Curtis B.A."/>
            <person name="Zahonova K."/>
            <person name="Pipaliya S."/>
            <person name="Dacks J."/>
            <person name="Roger A.J."/>
        </authorList>
    </citation>
    <scope>NUCLEOTIDE SEQUENCE</scope>
    <source>
        <strain evidence="3">Busselton2</strain>
    </source>
</reference>
<name>A0AAV7YKY4_9EUKA</name>
<dbReference type="InterPro" id="IPR011948">
    <property type="entry name" value="Dullard_phosphatase"/>
</dbReference>
<comment type="caution">
    <text evidence="3">The sequence shown here is derived from an EMBL/GenBank/DDBJ whole genome shotgun (WGS) entry which is preliminary data.</text>
</comment>
<feature type="compositionally biased region" description="Polar residues" evidence="1">
    <location>
        <begin position="10"/>
        <end position="20"/>
    </location>
</feature>
<gene>
    <name evidence="3" type="ORF">M0812_23978</name>
</gene>
<dbReference type="PANTHER" id="PTHR12210">
    <property type="entry name" value="DULLARD PROTEIN PHOSPHATASE"/>
    <property type="match status" value="1"/>
</dbReference>
<dbReference type="InterPro" id="IPR050365">
    <property type="entry name" value="TIM50"/>
</dbReference>
<dbReference type="SMART" id="SM00577">
    <property type="entry name" value="CPDc"/>
    <property type="match status" value="1"/>
</dbReference>
<evidence type="ECO:0000259" key="2">
    <source>
        <dbReference type="PROSITE" id="PS50969"/>
    </source>
</evidence>
<proteinExistence type="predicted"/>
<feature type="compositionally biased region" description="Low complexity" evidence="1">
    <location>
        <begin position="144"/>
        <end position="161"/>
    </location>
</feature>
<dbReference type="InterPro" id="IPR036412">
    <property type="entry name" value="HAD-like_sf"/>
</dbReference>
<sequence length="322" mass="37258">MKKIKKRSYPTESNQQTPKNSNKKRSLNVPPKHSSSFISEIQVNDELNFDSLLVNLDEIKESFQFTESSDFFLDFEGEDLNEFDTSSNFDFLESQEEIEMKKKNEEVYKMTLVLDLDQTLVFSSYDQPKSYDFKFLLSLENNSNNTNKSTNKSTNTNTNTTTEKEEEEEENLNNEQHLIYVQKRPYLRTFLERCSQLFEIVVFTAGLKEYADIILDKLDPNNGLISHRLYRDSCKEVEPFTYVKDLALLGRDLNRTLIVDDLPSSYSLQPQNAIPIKGFCGNSSNSSYLGEQILDNGLPRVLKILEKINHCQSVSTAFQSRF</sequence>
<evidence type="ECO:0000313" key="3">
    <source>
        <dbReference type="EMBL" id="KAJ3428650.1"/>
    </source>
</evidence>
<dbReference type="InterPro" id="IPR023214">
    <property type="entry name" value="HAD_sf"/>
</dbReference>
<dbReference type="InterPro" id="IPR004274">
    <property type="entry name" value="FCP1_dom"/>
</dbReference>
<accession>A0AAV7YKY4</accession>
<dbReference type="Gene3D" id="3.40.50.1000">
    <property type="entry name" value="HAD superfamily/HAD-like"/>
    <property type="match status" value="1"/>
</dbReference>
<dbReference type="EMBL" id="JANTQA010000057">
    <property type="protein sequence ID" value="KAJ3428650.1"/>
    <property type="molecule type" value="Genomic_DNA"/>
</dbReference>
<dbReference type="AlphaFoldDB" id="A0AAV7YKY4"/>
<feature type="domain" description="FCP1 homology" evidence="2">
    <location>
        <begin position="105"/>
        <end position="308"/>
    </location>
</feature>
<dbReference type="Pfam" id="PF03031">
    <property type="entry name" value="NIF"/>
    <property type="match status" value="1"/>
</dbReference>
<feature type="region of interest" description="Disordered" evidence="1">
    <location>
        <begin position="144"/>
        <end position="171"/>
    </location>
</feature>
<protein>
    <submittedName>
        <fullName evidence="3">Nuclear lim interactor-interacting factor-related</fullName>
    </submittedName>
</protein>
<feature type="region of interest" description="Disordered" evidence="1">
    <location>
        <begin position="1"/>
        <end position="33"/>
    </location>
</feature>
<dbReference type="PROSITE" id="PS50969">
    <property type="entry name" value="FCP1"/>
    <property type="match status" value="1"/>
</dbReference>
<evidence type="ECO:0000313" key="4">
    <source>
        <dbReference type="Proteomes" id="UP001146793"/>
    </source>
</evidence>
<dbReference type="Proteomes" id="UP001146793">
    <property type="component" value="Unassembled WGS sequence"/>
</dbReference>
<dbReference type="CDD" id="cd07521">
    <property type="entry name" value="HAD_FCP1-like"/>
    <property type="match status" value="1"/>
</dbReference>
<dbReference type="NCBIfam" id="TIGR02251">
    <property type="entry name" value="HIF-SF_euk"/>
    <property type="match status" value="1"/>
</dbReference>
<organism evidence="3 4">
    <name type="scientific">Anaeramoeba flamelloides</name>
    <dbReference type="NCBI Taxonomy" id="1746091"/>
    <lineage>
        <taxon>Eukaryota</taxon>
        <taxon>Metamonada</taxon>
        <taxon>Anaeramoebidae</taxon>
        <taxon>Anaeramoeba</taxon>
    </lineage>
</organism>
<evidence type="ECO:0000256" key="1">
    <source>
        <dbReference type="SAM" id="MobiDB-lite"/>
    </source>
</evidence>
<dbReference type="SUPFAM" id="SSF56784">
    <property type="entry name" value="HAD-like"/>
    <property type="match status" value="1"/>
</dbReference>
<dbReference type="GO" id="GO:0016791">
    <property type="term" value="F:phosphatase activity"/>
    <property type="evidence" value="ECO:0007669"/>
    <property type="project" value="InterPro"/>
</dbReference>